<keyword evidence="3" id="KW-1185">Reference proteome</keyword>
<protein>
    <recommendedName>
        <fullName evidence="4">Exophilin 5</fullName>
    </recommendedName>
</protein>
<gene>
    <name evidence="2" type="ORF">NQ318_001270</name>
</gene>
<dbReference type="Proteomes" id="UP001162162">
    <property type="component" value="Unassembled WGS sequence"/>
</dbReference>
<name>A0AAV8ZHJ2_9CUCU</name>
<dbReference type="EMBL" id="JAPWTK010000002">
    <property type="protein sequence ID" value="KAJ8962862.1"/>
    <property type="molecule type" value="Genomic_DNA"/>
</dbReference>
<feature type="region of interest" description="Disordered" evidence="1">
    <location>
        <begin position="1"/>
        <end position="30"/>
    </location>
</feature>
<evidence type="ECO:0008006" key="4">
    <source>
        <dbReference type="Google" id="ProtNLM"/>
    </source>
</evidence>
<feature type="region of interest" description="Disordered" evidence="1">
    <location>
        <begin position="235"/>
        <end position="320"/>
    </location>
</feature>
<evidence type="ECO:0000313" key="3">
    <source>
        <dbReference type="Proteomes" id="UP001162162"/>
    </source>
</evidence>
<accession>A0AAV8ZHJ2</accession>
<proteinExistence type="predicted"/>
<comment type="caution">
    <text evidence="2">The sequence shown here is derived from an EMBL/GenBank/DDBJ whole genome shotgun (WGS) entry which is preliminary data.</text>
</comment>
<feature type="compositionally biased region" description="Basic and acidic residues" evidence="1">
    <location>
        <begin position="246"/>
        <end position="255"/>
    </location>
</feature>
<dbReference type="AlphaFoldDB" id="A0AAV8ZHJ2"/>
<evidence type="ECO:0000256" key="1">
    <source>
        <dbReference type="SAM" id="MobiDB-lite"/>
    </source>
</evidence>
<organism evidence="2 3">
    <name type="scientific">Aromia moschata</name>
    <dbReference type="NCBI Taxonomy" id="1265417"/>
    <lineage>
        <taxon>Eukaryota</taxon>
        <taxon>Metazoa</taxon>
        <taxon>Ecdysozoa</taxon>
        <taxon>Arthropoda</taxon>
        <taxon>Hexapoda</taxon>
        <taxon>Insecta</taxon>
        <taxon>Pterygota</taxon>
        <taxon>Neoptera</taxon>
        <taxon>Endopterygota</taxon>
        <taxon>Coleoptera</taxon>
        <taxon>Polyphaga</taxon>
        <taxon>Cucujiformia</taxon>
        <taxon>Chrysomeloidea</taxon>
        <taxon>Cerambycidae</taxon>
        <taxon>Cerambycinae</taxon>
        <taxon>Callichromatini</taxon>
        <taxon>Aromia</taxon>
    </lineage>
</organism>
<evidence type="ECO:0000313" key="2">
    <source>
        <dbReference type="EMBL" id="KAJ8962862.1"/>
    </source>
</evidence>
<sequence length="335" mass="37568">MASRRTRIKGIANIPQRRKNTTGEEQASPQVKLENANDSSNLTFNIDKILEDKELHLQPNPCIIIKSEEKSGDIIQNLQNCNGDVEQNSSTCDNNYTASANTTALRDVKNEIDYENKVNIQDNSKLDKSNVSQSQQSKLFTRRKYIKPSVSIGTVNRKCKQNIDKEGSDKFQSVASEVDQSRNVCNEKEIYGLEKTVISPQNTLNPSKTSDSKVVQNIQGTTSSLHSSNEIILDETHLTTQNETSPTEKDLKKLESPSVNHCVDLEYPPPPPSPSKINRSRIKAIPRLSYRKASFSASESEDESKRNNSNRNRNDSTSPKVRIMAIQVRIAFTIT</sequence>
<reference evidence="2" key="1">
    <citation type="journal article" date="2023" name="Insect Mol. Biol.">
        <title>Genome sequencing provides insights into the evolution of gene families encoding plant cell wall-degrading enzymes in longhorned beetles.</title>
        <authorList>
            <person name="Shin N.R."/>
            <person name="Okamura Y."/>
            <person name="Kirsch R."/>
            <person name="Pauchet Y."/>
        </authorList>
    </citation>
    <scope>NUCLEOTIDE SEQUENCE</scope>
    <source>
        <strain evidence="2">AMC_N1</strain>
    </source>
</reference>